<dbReference type="PROSITE" id="PS50206">
    <property type="entry name" value="RHODANESE_3"/>
    <property type="match status" value="1"/>
</dbReference>
<evidence type="ECO:0000259" key="1">
    <source>
        <dbReference type="PROSITE" id="PS50206"/>
    </source>
</evidence>
<dbReference type="PANTHER" id="PTHR47396:SF1">
    <property type="entry name" value="ATP-DEPENDENT HELICASE IRC3-RELATED"/>
    <property type="match status" value="1"/>
</dbReference>
<dbReference type="RefSeq" id="WP_072934941.1">
    <property type="nucleotide sequence ID" value="NZ_FQUG01000003.1"/>
</dbReference>
<dbReference type="PANTHER" id="PTHR47396">
    <property type="entry name" value="TYPE I RESTRICTION ENZYME ECOKI R PROTEIN"/>
    <property type="match status" value="1"/>
</dbReference>
<evidence type="ECO:0000259" key="3">
    <source>
        <dbReference type="PROSITE" id="PS51194"/>
    </source>
</evidence>
<dbReference type="SMART" id="SM00490">
    <property type="entry name" value="HELICc"/>
    <property type="match status" value="1"/>
</dbReference>
<dbReference type="SUPFAM" id="SSF52540">
    <property type="entry name" value="P-loop containing nucleoside triphosphate hydrolases"/>
    <property type="match status" value="1"/>
</dbReference>
<sequence>MDLRPYQQTLVSTTKTKFRNGEHSVLVVLGCGGGKSVIAAKIAKQTTDKNHDVIFIVHRRELCEQIRRTFNLCGVNPERCRIEMVQTLCRRSFPKPKLLIIDEAHHVMADSYQKVLDKCKGSYVIGFTATPERLDGKSLKDVFGTEIKGPTVQWLIDHKFLSDYTAYNAPLLSTEGMHIRHGDYVKDDIDAAMSTKLFGDAVNNWKRIANGRKTIVYCHSVEASKQIAEAYRAQGISAAHLDGTTPKKERESIVQAFRDGTIEVLSNVDLFGEGFDVPDCECVQLLRPTASRTVFVQQSMRSMRYQEGKHAIILDHTENIAKFGTPKNLAPVVERKKQQKKKNDLPVKYCPKCLAVIESGQTVCPYCGYELPRDERKSPELVECSLKEVEERSVMIPQTFADIVNIQKRAGYKFAWCIYKAREWKIQIPSKYRFYARRILGY</sequence>
<evidence type="ECO:0000259" key="2">
    <source>
        <dbReference type="PROSITE" id="PS51192"/>
    </source>
</evidence>
<dbReference type="PROSITE" id="PS51194">
    <property type="entry name" value="HELICASE_CTER"/>
    <property type="match status" value="1"/>
</dbReference>
<name>A0A1M4V231_9FIRM</name>
<gene>
    <name evidence="4" type="ORF">SAMN02745190_00853</name>
</gene>
<dbReference type="InterPro" id="IPR014001">
    <property type="entry name" value="Helicase_ATP-bd"/>
</dbReference>
<dbReference type="Gene3D" id="3.40.50.300">
    <property type="entry name" value="P-loop containing nucleotide triphosphate hydrolases"/>
    <property type="match status" value="2"/>
</dbReference>
<dbReference type="GO" id="GO:0016787">
    <property type="term" value="F:hydrolase activity"/>
    <property type="evidence" value="ECO:0007669"/>
    <property type="project" value="InterPro"/>
</dbReference>
<feature type="domain" description="Helicase C-terminal" evidence="3">
    <location>
        <begin position="197"/>
        <end position="344"/>
    </location>
</feature>
<organism evidence="4 5">
    <name type="scientific">Schwartzia succinivorans DSM 10502</name>
    <dbReference type="NCBI Taxonomy" id="1123243"/>
    <lineage>
        <taxon>Bacteria</taxon>
        <taxon>Bacillati</taxon>
        <taxon>Bacillota</taxon>
        <taxon>Negativicutes</taxon>
        <taxon>Selenomonadales</taxon>
        <taxon>Selenomonadaceae</taxon>
        <taxon>Schwartzia</taxon>
    </lineage>
</organism>
<keyword evidence="5" id="KW-1185">Reference proteome</keyword>
<dbReference type="GO" id="GO:0003677">
    <property type="term" value="F:DNA binding"/>
    <property type="evidence" value="ECO:0007669"/>
    <property type="project" value="InterPro"/>
</dbReference>
<dbReference type="Pfam" id="PF04851">
    <property type="entry name" value="ResIII"/>
    <property type="match status" value="2"/>
</dbReference>
<dbReference type="InterPro" id="IPR027417">
    <property type="entry name" value="P-loop_NTPase"/>
</dbReference>
<feature type="domain" description="Rhodanese" evidence="1">
    <location>
        <begin position="178"/>
        <end position="245"/>
    </location>
</feature>
<dbReference type="Proteomes" id="UP000184404">
    <property type="component" value="Unassembled WGS sequence"/>
</dbReference>
<dbReference type="SMART" id="SM00487">
    <property type="entry name" value="DEXDc"/>
    <property type="match status" value="1"/>
</dbReference>
<dbReference type="InterPro" id="IPR006935">
    <property type="entry name" value="Helicase/UvrB_N"/>
</dbReference>
<dbReference type="InterPro" id="IPR001763">
    <property type="entry name" value="Rhodanese-like_dom"/>
</dbReference>
<dbReference type="GO" id="GO:0005829">
    <property type="term" value="C:cytosol"/>
    <property type="evidence" value="ECO:0007669"/>
    <property type="project" value="TreeGrafter"/>
</dbReference>
<reference evidence="4 5" key="1">
    <citation type="submission" date="2016-11" db="EMBL/GenBank/DDBJ databases">
        <authorList>
            <person name="Jaros S."/>
            <person name="Januszkiewicz K."/>
            <person name="Wedrychowicz H."/>
        </authorList>
    </citation>
    <scope>NUCLEOTIDE SEQUENCE [LARGE SCALE GENOMIC DNA]</scope>
    <source>
        <strain evidence="4 5">DSM 10502</strain>
    </source>
</reference>
<dbReference type="Pfam" id="PF00271">
    <property type="entry name" value="Helicase_C"/>
    <property type="match status" value="1"/>
</dbReference>
<dbReference type="InterPro" id="IPR050742">
    <property type="entry name" value="Helicase_Restrict-Modif_Enz"/>
</dbReference>
<proteinExistence type="predicted"/>
<feature type="domain" description="Helicase ATP-binding" evidence="2">
    <location>
        <begin position="16"/>
        <end position="149"/>
    </location>
</feature>
<dbReference type="EMBL" id="FQUG01000003">
    <property type="protein sequence ID" value="SHE62962.1"/>
    <property type="molecule type" value="Genomic_DNA"/>
</dbReference>
<dbReference type="STRING" id="1123243.SAMN02745190_00853"/>
<evidence type="ECO:0000313" key="4">
    <source>
        <dbReference type="EMBL" id="SHE62962.1"/>
    </source>
</evidence>
<accession>A0A1M4V231</accession>
<dbReference type="AlphaFoldDB" id="A0A1M4V231"/>
<dbReference type="InterPro" id="IPR001650">
    <property type="entry name" value="Helicase_C-like"/>
</dbReference>
<dbReference type="GO" id="GO:0005524">
    <property type="term" value="F:ATP binding"/>
    <property type="evidence" value="ECO:0007669"/>
    <property type="project" value="InterPro"/>
</dbReference>
<evidence type="ECO:0000313" key="5">
    <source>
        <dbReference type="Proteomes" id="UP000184404"/>
    </source>
</evidence>
<protein>
    <submittedName>
        <fullName evidence="4">Zinc-ribbon domain-containing protein</fullName>
    </submittedName>
</protein>
<dbReference type="OrthoDB" id="9802848at2"/>
<dbReference type="PROSITE" id="PS51192">
    <property type="entry name" value="HELICASE_ATP_BIND_1"/>
    <property type="match status" value="1"/>
</dbReference>